<dbReference type="InterPro" id="IPR045340">
    <property type="entry name" value="DUF6533"/>
</dbReference>
<accession>A0A2G8SKN0</accession>
<reference evidence="4 5" key="1">
    <citation type="journal article" date="2015" name="Sci. Rep.">
        <title>Chromosome-level genome map provides insights into diverse defense mechanisms in the medicinal fungus Ganoderma sinense.</title>
        <authorList>
            <person name="Zhu Y."/>
            <person name="Xu J."/>
            <person name="Sun C."/>
            <person name="Zhou S."/>
            <person name="Xu H."/>
            <person name="Nelson D.R."/>
            <person name="Qian J."/>
            <person name="Song J."/>
            <person name="Luo H."/>
            <person name="Xiang L."/>
            <person name="Li Y."/>
            <person name="Xu Z."/>
            <person name="Ji A."/>
            <person name="Wang L."/>
            <person name="Lu S."/>
            <person name="Hayward A."/>
            <person name="Sun W."/>
            <person name="Li X."/>
            <person name="Schwartz D.C."/>
            <person name="Wang Y."/>
            <person name="Chen S."/>
        </authorList>
    </citation>
    <scope>NUCLEOTIDE SEQUENCE [LARGE SCALE GENOMIC DNA]</scope>
    <source>
        <strain evidence="4 5">ZZ0214-1</strain>
    </source>
</reference>
<dbReference type="Pfam" id="PF20151">
    <property type="entry name" value="DUF6533"/>
    <property type="match status" value="1"/>
</dbReference>
<organism evidence="4 5">
    <name type="scientific">Ganoderma sinense ZZ0214-1</name>
    <dbReference type="NCBI Taxonomy" id="1077348"/>
    <lineage>
        <taxon>Eukaryota</taxon>
        <taxon>Fungi</taxon>
        <taxon>Dikarya</taxon>
        <taxon>Basidiomycota</taxon>
        <taxon>Agaricomycotina</taxon>
        <taxon>Agaricomycetes</taxon>
        <taxon>Polyporales</taxon>
        <taxon>Polyporaceae</taxon>
        <taxon>Ganoderma</taxon>
    </lineage>
</organism>
<protein>
    <recommendedName>
        <fullName evidence="3">DUF6533 domain-containing protein</fullName>
    </recommendedName>
</protein>
<keyword evidence="2" id="KW-0812">Transmembrane</keyword>
<name>A0A2G8SKN0_9APHY</name>
<dbReference type="AlphaFoldDB" id="A0A2G8SKN0"/>
<evidence type="ECO:0000256" key="2">
    <source>
        <dbReference type="SAM" id="Phobius"/>
    </source>
</evidence>
<proteinExistence type="predicted"/>
<evidence type="ECO:0000259" key="3">
    <source>
        <dbReference type="Pfam" id="PF20151"/>
    </source>
</evidence>
<dbReference type="Proteomes" id="UP000230002">
    <property type="component" value="Unassembled WGS sequence"/>
</dbReference>
<evidence type="ECO:0000256" key="1">
    <source>
        <dbReference type="SAM" id="MobiDB-lite"/>
    </source>
</evidence>
<evidence type="ECO:0000313" key="4">
    <source>
        <dbReference type="EMBL" id="PIL34326.1"/>
    </source>
</evidence>
<dbReference type="EMBL" id="AYKW01000005">
    <property type="protein sequence ID" value="PIL34326.1"/>
    <property type="molecule type" value="Genomic_DNA"/>
</dbReference>
<feature type="transmembrane region" description="Helical" evidence="2">
    <location>
        <begin position="12"/>
        <end position="35"/>
    </location>
</feature>
<feature type="domain" description="DUF6533" evidence="3">
    <location>
        <begin position="24"/>
        <end position="67"/>
    </location>
</feature>
<keyword evidence="2" id="KW-0472">Membrane</keyword>
<feature type="compositionally biased region" description="Polar residues" evidence="1">
    <location>
        <begin position="267"/>
        <end position="277"/>
    </location>
</feature>
<gene>
    <name evidence="4" type="ORF">GSI_03101</name>
</gene>
<evidence type="ECO:0000313" key="5">
    <source>
        <dbReference type="Proteomes" id="UP000230002"/>
    </source>
</evidence>
<feature type="region of interest" description="Disordered" evidence="1">
    <location>
        <begin position="266"/>
        <end position="300"/>
    </location>
</feature>
<keyword evidence="2" id="KW-1133">Transmembrane helix</keyword>
<sequence>MASQSDNAIDELIAFYAAVQPGGYCGVAVTALVVYDWVVTLPRELQLFWTGKARPLSAILYFSNKYLNLLAQAINLVEYGPISDEAYFGFNLSGTQVPMMGCLENGTITSSLIQTISIFLADTLLIVITWKQFRHEGAGLKTNRTEVLKTKGLAVLLFLNITNLILTQLSESTAVNGNVSLLARFASPLSSVLVSHFLLDLQDAHQRKVVGLDTDDPLYTLQSFNLRSAHLMPALGSLGAVIDPAHYGREEHDELFDVDLEAVPDSAASSEGVFSQDSRTEDSTLGGVERGGSGERTEGI</sequence>
<comment type="caution">
    <text evidence="4">The sequence shown here is derived from an EMBL/GenBank/DDBJ whole genome shotgun (WGS) entry which is preliminary data.</text>
</comment>
<keyword evidence="5" id="KW-1185">Reference proteome</keyword>
<dbReference type="OrthoDB" id="2756746at2759"/>